<feature type="region of interest" description="Disordered" evidence="1">
    <location>
        <begin position="1"/>
        <end position="308"/>
    </location>
</feature>
<organism evidence="2">
    <name type="scientific">uncultured Acidimicrobiales bacterium</name>
    <dbReference type="NCBI Taxonomy" id="310071"/>
    <lineage>
        <taxon>Bacteria</taxon>
        <taxon>Bacillati</taxon>
        <taxon>Actinomycetota</taxon>
        <taxon>Acidimicrobiia</taxon>
        <taxon>Acidimicrobiales</taxon>
        <taxon>environmental samples</taxon>
    </lineage>
</organism>
<dbReference type="AlphaFoldDB" id="A0A6J4I073"/>
<evidence type="ECO:0000256" key="1">
    <source>
        <dbReference type="SAM" id="MobiDB-lite"/>
    </source>
</evidence>
<sequence>DHHCTVRQRAHEAVRRSHRRRRPRHRGAVRRRRRLRRPERRRQDHDHGDAARPRAAHLGDRDRARSFDRRAGGVPLGGRRPDREPGLLPVPLGRREPAPAGDGGRARSDADPLAARPGRPPRPRRRPVPELLARDEATARHRCGAAGGSRPARPRRAGERPRPPGSAGDAGPHRRPAGQRAHGARVLARPQRARAGVRLARADRHRSLALPGPDQRPARRRRPPAGDRRQPPRRPPVAAGGAGPPRARRAARRGSPRRAHRRLRGRQRAGGRSEPGRLRRRDRPRRAQPAAVVARGPLPHDGAGGCPM</sequence>
<name>A0A6J4I073_9ACTN</name>
<feature type="compositionally biased region" description="Basic residues" evidence="1">
    <location>
        <begin position="246"/>
        <end position="269"/>
    </location>
</feature>
<dbReference type="GO" id="GO:0005524">
    <property type="term" value="F:ATP binding"/>
    <property type="evidence" value="ECO:0007669"/>
    <property type="project" value="UniProtKB-KW"/>
</dbReference>
<gene>
    <name evidence="2" type="ORF">AVDCRST_MAG20-1513</name>
</gene>
<feature type="non-terminal residue" evidence="2">
    <location>
        <position position="1"/>
    </location>
</feature>
<feature type="non-terminal residue" evidence="2">
    <location>
        <position position="308"/>
    </location>
</feature>
<dbReference type="EMBL" id="CADCSY010000066">
    <property type="protein sequence ID" value="CAA9236705.1"/>
    <property type="molecule type" value="Genomic_DNA"/>
</dbReference>
<feature type="compositionally biased region" description="Basic residues" evidence="1">
    <location>
        <begin position="16"/>
        <end position="40"/>
    </location>
</feature>
<proteinExistence type="predicted"/>
<evidence type="ECO:0000313" key="2">
    <source>
        <dbReference type="EMBL" id="CAA9236705.1"/>
    </source>
</evidence>
<reference evidence="2" key="1">
    <citation type="submission" date="2020-02" db="EMBL/GenBank/DDBJ databases">
        <authorList>
            <person name="Meier V. D."/>
        </authorList>
    </citation>
    <scope>NUCLEOTIDE SEQUENCE</scope>
    <source>
        <strain evidence="2">AVDCRST_MAG20</strain>
    </source>
</reference>
<keyword evidence="2" id="KW-0547">Nucleotide-binding</keyword>
<protein>
    <submittedName>
        <fullName evidence="2">Efflux ABC transporter, ATP-binding protein</fullName>
    </submittedName>
</protein>
<accession>A0A6J4I073</accession>
<feature type="compositionally biased region" description="Basic and acidic residues" evidence="1">
    <location>
        <begin position="41"/>
        <end position="71"/>
    </location>
</feature>
<keyword evidence="2" id="KW-0067">ATP-binding</keyword>
<feature type="compositionally biased region" description="Low complexity" evidence="1">
    <location>
        <begin position="287"/>
        <end position="297"/>
    </location>
</feature>